<feature type="domain" description="FYVE-type" evidence="6">
    <location>
        <begin position="353"/>
        <end position="415"/>
    </location>
</feature>
<dbReference type="PANTHER" id="PTHR43102">
    <property type="entry name" value="SLR1143 PROTEIN"/>
    <property type="match status" value="1"/>
</dbReference>
<keyword evidence="2 4" id="KW-0863">Zinc-finger</keyword>
<sequence>MRANVENPTRARQKALTWSKHHSNSDDRDVATEISAESANSVLAPEVSRVSSTPSMASTHHRDVEELLWARSQAVAAPEVDFDALSNLSLDTWEPRAVKRKHKRHDGFHTYSRQVITPNIPATTEVLVTGELQCSLAEAAALLCCQRAGDFTATMTNLHGRSFQRGSVVHNFRAENQEAQGDFLPPYRCVKTASFAHPRLALFDTDERWCFLENFVPVAKTSTDVQDGFTLSQRSLRPSALPRAVRPPIELVRRSHGLCFTRSKKHTHQLLGLSLSYFVEVISGHQPAAVRVVFYSSCSPVENEDSNVVLRRMKLLARSVLKLPDMVRRRRISAQIPADAWSISRLASKHPESPAFSHCVSCSRKFHKLLMIKKTRCYLCAHFVCSRCWVRQPLETANGRKIAVLVCPHCLGSIQHCNYSHIAASYVSGRGSGSSASTSSRVSMFGGGASGEHVYRAAHVLPDTDDAPEPGAAVISYLAEIFREEIDADSSSESDSFAESSARVQTAANVLGELTSVLDEGVNRVMAHCFWTSDNDAKLTPELEPGIVSTLQRLQAQFKREVLPLEACSLSNAATRTYPIDTSSEGSEATVPVGPIPPNEVHRLDAITEEQLVAAKGSDELGLMCELATQELSCMASLVTIVGRTLQYVLATDFQPLQNAELPRNHTLCQHLLMGDRPMIVQHPEADVRFCNLSLVVDFGIQFYAGFPIFSRDGLSVGVASDDCKSGTNDNFFTLPKLKLINGNDINLQPKKIKTSLALTYKHENGTIKL</sequence>
<organism evidence="7 8">
    <name type="scientific">Phytophthora lilii</name>
    <dbReference type="NCBI Taxonomy" id="2077276"/>
    <lineage>
        <taxon>Eukaryota</taxon>
        <taxon>Sar</taxon>
        <taxon>Stramenopiles</taxon>
        <taxon>Oomycota</taxon>
        <taxon>Peronosporomycetes</taxon>
        <taxon>Peronosporales</taxon>
        <taxon>Peronosporaceae</taxon>
        <taxon>Phytophthora</taxon>
    </lineage>
</organism>
<proteinExistence type="predicted"/>
<feature type="region of interest" description="Disordered" evidence="5">
    <location>
        <begin position="38"/>
        <end position="57"/>
    </location>
</feature>
<evidence type="ECO:0000256" key="5">
    <source>
        <dbReference type="SAM" id="MobiDB-lite"/>
    </source>
</evidence>
<dbReference type="AlphaFoldDB" id="A0A9W6U9I9"/>
<dbReference type="InterPro" id="IPR017455">
    <property type="entry name" value="Znf_FYVE-rel"/>
</dbReference>
<evidence type="ECO:0000256" key="3">
    <source>
        <dbReference type="ARBA" id="ARBA00022833"/>
    </source>
</evidence>
<dbReference type="OrthoDB" id="21225at2759"/>
<keyword evidence="1" id="KW-0479">Metal-binding</keyword>
<evidence type="ECO:0000256" key="4">
    <source>
        <dbReference type="PROSITE-ProRule" id="PRU00091"/>
    </source>
</evidence>
<evidence type="ECO:0000259" key="6">
    <source>
        <dbReference type="PROSITE" id="PS50178"/>
    </source>
</evidence>
<evidence type="ECO:0000256" key="1">
    <source>
        <dbReference type="ARBA" id="ARBA00022723"/>
    </source>
</evidence>
<evidence type="ECO:0000313" key="7">
    <source>
        <dbReference type="EMBL" id="GMF28625.1"/>
    </source>
</evidence>
<evidence type="ECO:0000256" key="2">
    <source>
        <dbReference type="ARBA" id="ARBA00022771"/>
    </source>
</evidence>
<comment type="caution">
    <text evidence="7">The sequence shown here is derived from an EMBL/GenBank/DDBJ whole genome shotgun (WGS) entry which is preliminary data.</text>
</comment>
<keyword evidence="8" id="KW-1185">Reference proteome</keyword>
<protein>
    <submittedName>
        <fullName evidence="7">Unnamed protein product</fullName>
    </submittedName>
</protein>
<dbReference type="InterPro" id="IPR011011">
    <property type="entry name" value="Znf_FYVE_PHD"/>
</dbReference>
<reference evidence="7" key="1">
    <citation type="submission" date="2023-04" db="EMBL/GenBank/DDBJ databases">
        <title>Phytophthora lilii NBRC 32176.</title>
        <authorList>
            <person name="Ichikawa N."/>
            <person name="Sato H."/>
            <person name="Tonouchi N."/>
        </authorList>
    </citation>
    <scope>NUCLEOTIDE SEQUENCE</scope>
    <source>
        <strain evidence="7">NBRC 32176</strain>
    </source>
</reference>
<feature type="region of interest" description="Disordered" evidence="5">
    <location>
        <begin position="1"/>
        <end position="30"/>
    </location>
</feature>
<dbReference type="SUPFAM" id="SSF55781">
    <property type="entry name" value="GAF domain-like"/>
    <property type="match status" value="1"/>
</dbReference>
<dbReference type="PROSITE" id="PS50178">
    <property type="entry name" value="ZF_FYVE"/>
    <property type="match status" value="1"/>
</dbReference>
<dbReference type="Proteomes" id="UP001165083">
    <property type="component" value="Unassembled WGS sequence"/>
</dbReference>
<accession>A0A9W6U9I9</accession>
<dbReference type="GO" id="GO:0008270">
    <property type="term" value="F:zinc ion binding"/>
    <property type="evidence" value="ECO:0007669"/>
    <property type="project" value="UniProtKB-KW"/>
</dbReference>
<dbReference type="PANTHER" id="PTHR43102:SF2">
    <property type="entry name" value="GAF DOMAIN-CONTAINING PROTEIN"/>
    <property type="match status" value="1"/>
</dbReference>
<gene>
    <name evidence="7" type="ORF">Plil01_001208600</name>
</gene>
<name>A0A9W6U9I9_9STRA</name>
<keyword evidence="3" id="KW-0862">Zinc</keyword>
<evidence type="ECO:0000313" key="8">
    <source>
        <dbReference type="Proteomes" id="UP001165083"/>
    </source>
</evidence>
<dbReference type="EMBL" id="BSXW01000724">
    <property type="protein sequence ID" value="GMF28625.1"/>
    <property type="molecule type" value="Genomic_DNA"/>
</dbReference>
<dbReference type="SUPFAM" id="SSF57903">
    <property type="entry name" value="FYVE/PHD zinc finger"/>
    <property type="match status" value="1"/>
</dbReference>